<evidence type="ECO:0000313" key="6">
    <source>
        <dbReference type="EMBL" id="MBE9023141.1"/>
    </source>
</evidence>
<dbReference type="SUPFAM" id="SSF50969">
    <property type="entry name" value="YVTN repeat-like/Quinoprotein amine dehydrogenase"/>
    <property type="match status" value="1"/>
</dbReference>
<evidence type="ECO:0000256" key="3">
    <source>
        <dbReference type="PROSITE-ProRule" id="PRU00221"/>
    </source>
</evidence>
<evidence type="ECO:0000256" key="1">
    <source>
        <dbReference type="ARBA" id="ARBA00022574"/>
    </source>
</evidence>
<dbReference type="InterPro" id="IPR015943">
    <property type="entry name" value="WD40/YVTN_repeat-like_dom_sf"/>
</dbReference>
<dbReference type="InterPro" id="IPR036322">
    <property type="entry name" value="WD40_repeat_dom_sf"/>
</dbReference>
<dbReference type="Pfam" id="PF00400">
    <property type="entry name" value="WD40"/>
    <property type="match status" value="11"/>
</dbReference>
<feature type="repeat" description="WD" evidence="3">
    <location>
        <begin position="1302"/>
        <end position="1343"/>
    </location>
</feature>
<feature type="repeat" description="WD" evidence="3">
    <location>
        <begin position="1430"/>
        <end position="1464"/>
    </location>
</feature>
<keyword evidence="7" id="KW-1185">Reference proteome</keyword>
<dbReference type="Pfam" id="PF12770">
    <property type="entry name" value="CHAT"/>
    <property type="match status" value="1"/>
</dbReference>
<dbReference type="CDD" id="cd00200">
    <property type="entry name" value="WD40"/>
    <property type="match status" value="2"/>
</dbReference>
<dbReference type="InterPro" id="IPR020472">
    <property type="entry name" value="WD40_PAC1"/>
</dbReference>
<feature type="repeat" description="WD" evidence="3">
    <location>
        <begin position="1261"/>
        <end position="1295"/>
    </location>
</feature>
<dbReference type="InterPro" id="IPR024983">
    <property type="entry name" value="CHAT_dom"/>
</dbReference>
<gene>
    <name evidence="6" type="ORF">IQ276_12085</name>
</gene>
<keyword evidence="2" id="KW-0677">Repeat</keyword>
<keyword evidence="1 3" id="KW-0853">WD repeat</keyword>
<accession>A0A8J6ZZN9</accession>
<dbReference type="SUPFAM" id="SSF50978">
    <property type="entry name" value="WD40 repeat-like"/>
    <property type="match status" value="2"/>
</dbReference>
<comment type="caution">
    <text evidence="6">The sequence shown here is derived from an EMBL/GenBank/DDBJ whole genome shotgun (WGS) entry which is preliminary data.</text>
</comment>
<feature type="domain" description="Novel STAND NTPase 1" evidence="5">
    <location>
        <begin position="455"/>
        <end position="821"/>
    </location>
</feature>
<feature type="repeat" description="WD" evidence="3">
    <location>
        <begin position="1015"/>
        <end position="1042"/>
    </location>
</feature>
<dbReference type="SMART" id="SM00320">
    <property type="entry name" value="WD40"/>
    <property type="match status" value="15"/>
</dbReference>
<feature type="repeat" description="WD" evidence="3">
    <location>
        <begin position="1344"/>
        <end position="1385"/>
    </location>
</feature>
<protein>
    <submittedName>
        <fullName evidence="6">CHAT domain-containing protein</fullName>
    </submittedName>
</protein>
<dbReference type="SUPFAM" id="SSF52540">
    <property type="entry name" value="P-loop containing nucleoside triphosphate hydrolases"/>
    <property type="match status" value="1"/>
</dbReference>
<dbReference type="PROSITE" id="PS50294">
    <property type="entry name" value="WD_REPEATS_REGION"/>
    <property type="match status" value="15"/>
</dbReference>
<dbReference type="Proteomes" id="UP000622533">
    <property type="component" value="Unassembled WGS sequence"/>
</dbReference>
<evidence type="ECO:0000259" key="5">
    <source>
        <dbReference type="Pfam" id="PF20703"/>
    </source>
</evidence>
<dbReference type="PANTHER" id="PTHR22847:SF637">
    <property type="entry name" value="WD REPEAT DOMAIN 5B"/>
    <property type="match status" value="1"/>
</dbReference>
<feature type="repeat" description="WD" evidence="3">
    <location>
        <begin position="1389"/>
        <end position="1423"/>
    </location>
</feature>
<evidence type="ECO:0000256" key="2">
    <source>
        <dbReference type="ARBA" id="ARBA00022737"/>
    </source>
</evidence>
<feature type="repeat" description="WD" evidence="3">
    <location>
        <begin position="1555"/>
        <end position="1589"/>
    </location>
</feature>
<name>A0A8J6ZZN9_DESMC</name>
<feature type="repeat" description="WD" evidence="3">
    <location>
        <begin position="1136"/>
        <end position="1177"/>
    </location>
</feature>
<evidence type="ECO:0000313" key="7">
    <source>
        <dbReference type="Proteomes" id="UP000622533"/>
    </source>
</evidence>
<feature type="repeat" description="WD" evidence="3">
    <location>
        <begin position="1220"/>
        <end position="1261"/>
    </location>
</feature>
<feature type="domain" description="CHAT" evidence="4">
    <location>
        <begin position="61"/>
        <end position="339"/>
    </location>
</feature>
<dbReference type="Gene3D" id="2.130.10.10">
    <property type="entry name" value="YVTN repeat-like/Quinoprotein amine dehydrogenase"/>
    <property type="match status" value="4"/>
</dbReference>
<dbReference type="RefSeq" id="WP_193916592.1">
    <property type="nucleotide sequence ID" value="NZ_JADEXS020000001.1"/>
</dbReference>
<feature type="repeat" description="WD" evidence="3">
    <location>
        <begin position="1052"/>
        <end position="1093"/>
    </location>
</feature>
<evidence type="ECO:0000259" key="4">
    <source>
        <dbReference type="Pfam" id="PF12770"/>
    </source>
</evidence>
<feature type="repeat" description="WD" evidence="3">
    <location>
        <begin position="1178"/>
        <end position="1219"/>
    </location>
</feature>
<dbReference type="InterPro" id="IPR049052">
    <property type="entry name" value="nSTAND1"/>
</dbReference>
<feature type="repeat" description="WD" evidence="3">
    <location>
        <begin position="1513"/>
        <end position="1554"/>
    </location>
</feature>
<dbReference type="InterPro" id="IPR019775">
    <property type="entry name" value="WD40_repeat_CS"/>
</dbReference>
<reference evidence="6" key="1">
    <citation type="submission" date="2020-10" db="EMBL/GenBank/DDBJ databases">
        <authorList>
            <person name="Castelo-Branco R."/>
            <person name="Eusebio N."/>
            <person name="Adriana R."/>
            <person name="Vieira A."/>
            <person name="Brugerolle De Fraissinette N."/>
            <person name="Rezende De Castro R."/>
            <person name="Schneider M.P."/>
            <person name="Vasconcelos V."/>
            <person name="Leao P.N."/>
        </authorList>
    </citation>
    <scope>NUCLEOTIDE SEQUENCE</scope>
    <source>
        <strain evidence="6">LEGE 12446</strain>
    </source>
</reference>
<dbReference type="PROSITE" id="PS00678">
    <property type="entry name" value="WD_REPEATS_1"/>
    <property type="match status" value="11"/>
</dbReference>
<dbReference type="InterPro" id="IPR011044">
    <property type="entry name" value="Quino_amine_DH_bsu"/>
</dbReference>
<sequence>MNTLEITIQRKSGDNWPVVVEHSQPGVLLPLRLEGNFQLTDENLQHLTSLLGRVQDYGTFLGKALLRDDVRDGFVRALSHNQETLRVLLFIEAADKELRTLRWERLCAPIDGYWQMLAINQRVPFSFYIPAITDRLFPSIGRRDLRALLLVASPSDSQRYKLDTFDVEATVKSVRSSLGDIPTDVLAAVDDAIGLPTLDELCAHLTDRTKQYTILHFVSHGRVMDDGETVLYWSKADNTVEVVTATRLLERVRVLRGARGLPHLTFLCTCESASPEAEAGLGGLGQRLVRDLGMPAVIAMTEKVTIKTAQALAEKFYQQLRESGEVDSALHEATAALAERGDVTVPALFSRLGGRPLFSDQLDRELTNAEIEYGLGQIVNLLPERSPILEKKFADIAQQLKNTLGADVAALSKEALKEREQALEDIHNLCEEILDINFHGLALDRQPPIYDSRCPFRGLYPFRVENREFFFGREQLITQLQEKLTEHNFLAVLGASGSGKSSVVLGGLIPLLQEKQPDLQLAYMTPSSHPIEKLQTSLSPLQGQCSILVIDQFEELFTLCTDEPERVTFIEKLLSLIPHQKVVITMRADFWGECAIYPNLKDLMEARQKLIGPMDAAELRKAMEMQAAQVGLRFEPGLSNSILDDVQGEPGAMPLLQHALLEMWKRRHGRWLRAVEYEAIGGVNMAIAQTADDVYNTLSSPEQDQVKNIFIRLTRLDENALEGEKRRDTRRRVWLDELIPAGGDLASTKQLVQRLAGEGARLVVTSVDESTNREEVEVAHEALIRYWPRLLKWLDENRINLQLRETIRQAALEWENQQKDENYLVHRGGRLENAQLLAKQSSFLNQVEAEYVNTCVKLRLRQEKEKEAHRRREIRTAWGIAGGAVVALIVSTGLWVHAETQKQHAEITQAQSLARYSLSLLNDNQDLDALVEVIKAANILKKQNLSDPLIIEALQKVVYGVRERNILSGHEGKVTSVVFRSNDQTLASVSDDNTIKLWNVKTGKKEHNLSLPKKVNSVVFSPNGQILAFVSDDNTIKLWNVNFKDHQVLHDLSGGKAKVNSIVFSSNGQMMASVSDDNTIKIWNVKIGKKEHDLSGGKAKVNSVVFSPNGQILASVSDDKTIKIWNVKTGEKEHNLSGHKGKVNSIVFSPDSQIIASASDDKTIKIWNVKTGEKKHDWSGHQDKVNSIVFSPNGQIIASASDDNTARLWYIDKPKKNLSFTRHQDNVNSVIFSHDGEIIASISDDKTVKVWNLNKQELLSFKGGEFGFNSAVFSPDGKIMATPSNDKTVKLWDLEGNKLPIFKGHKKAVTSVVFSPQDQTLATASDDDTIKLWNLDSNKLVTKFKAHNKAVTSVVFSPNGQTLATASDDDTIKLWNLDSNKLVLFTKFKARNNKVIRSVVFSPNGQTLATASDDKTAKTWDLKGKELHTFKGHEDVVRSVVFSPKDQTLATASNDTIAKLWDLKGKELHTFKGHDKKVTSVVFSPDGETLATASDDETIKLWNVKDRKERRTLKGHHGVVIDVVFSPDGKTLATASYDKTIKLWNVKDGKELQTFSGHKASLTSLAFSPDGETLASASYDKTIILWHLDELTLDPLLVSACNWVQDYLKNSEELKEKEADKNICNGISRSHSD</sequence>
<dbReference type="PANTHER" id="PTHR22847">
    <property type="entry name" value="WD40 REPEAT PROTEIN"/>
    <property type="match status" value="1"/>
</dbReference>
<dbReference type="PROSITE" id="PS50082">
    <property type="entry name" value="WD_REPEATS_2"/>
    <property type="match status" value="15"/>
</dbReference>
<feature type="repeat" description="WD" evidence="3">
    <location>
        <begin position="1094"/>
        <end position="1135"/>
    </location>
</feature>
<feature type="repeat" description="WD" evidence="3">
    <location>
        <begin position="1471"/>
        <end position="1512"/>
    </location>
</feature>
<dbReference type="Pfam" id="PF20703">
    <property type="entry name" value="nSTAND1"/>
    <property type="match status" value="1"/>
</dbReference>
<dbReference type="EMBL" id="JADEXS010000133">
    <property type="protein sequence ID" value="MBE9023141.1"/>
    <property type="molecule type" value="Genomic_DNA"/>
</dbReference>
<dbReference type="Pfam" id="PF25168">
    <property type="entry name" value="Beta-prop_WDR36-Utp21_2nd"/>
    <property type="match status" value="1"/>
</dbReference>
<organism evidence="6 7">
    <name type="scientific">Desmonostoc muscorum LEGE 12446</name>
    <dbReference type="NCBI Taxonomy" id="1828758"/>
    <lineage>
        <taxon>Bacteria</taxon>
        <taxon>Bacillati</taxon>
        <taxon>Cyanobacteriota</taxon>
        <taxon>Cyanophyceae</taxon>
        <taxon>Nostocales</taxon>
        <taxon>Nostocaceae</taxon>
        <taxon>Desmonostoc</taxon>
    </lineage>
</organism>
<dbReference type="InterPro" id="IPR001680">
    <property type="entry name" value="WD40_rpt"/>
</dbReference>
<dbReference type="PRINTS" id="PR00320">
    <property type="entry name" value="GPROTEINBRPT"/>
</dbReference>
<proteinExistence type="predicted"/>
<feature type="repeat" description="WD" evidence="3">
    <location>
        <begin position="967"/>
        <end position="1008"/>
    </location>
</feature>
<dbReference type="InterPro" id="IPR027417">
    <property type="entry name" value="P-loop_NTPase"/>
</dbReference>